<name>A0AAN6QAE3_9PEZI</name>
<dbReference type="AlphaFoldDB" id="A0AAN6QAE3"/>
<gene>
    <name evidence="1" type="ORF">N658DRAFT_491173</name>
</gene>
<organism evidence="1 2">
    <name type="scientific">Parathielavia hyrcaniae</name>
    <dbReference type="NCBI Taxonomy" id="113614"/>
    <lineage>
        <taxon>Eukaryota</taxon>
        <taxon>Fungi</taxon>
        <taxon>Dikarya</taxon>
        <taxon>Ascomycota</taxon>
        <taxon>Pezizomycotina</taxon>
        <taxon>Sordariomycetes</taxon>
        <taxon>Sordariomycetidae</taxon>
        <taxon>Sordariales</taxon>
        <taxon>Chaetomiaceae</taxon>
        <taxon>Parathielavia</taxon>
    </lineage>
</organism>
<protein>
    <submittedName>
        <fullName evidence="1">Uncharacterized protein</fullName>
    </submittedName>
</protein>
<evidence type="ECO:0000313" key="1">
    <source>
        <dbReference type="EMBL" id="KAK4106548.1"/>
    </source>
</evidence>
<accession>A0AAN6QAE3</accession>
<reference evidence="1" key="1">
    <citation type="journal article" date="2023" name="Mol. Phylogenet. Evol.">
        <title>Genome-scale phylogeny and comparative genomics of the fungal order Sordariales.</title>
        <authorList>
            <person name="Hensen N."/>
            <person name="Bonometti L."/>
            <person name="Westerberg I."/>
            <person name="Brannstrom I.O."/>
            <person name="Guillou S."/>
            <person name="Cros-Aarteil S."/>
            <person name="Calhoun S."/>
            <person name="Haridas S."/>
            <person name="Kuo A."/>
            <person name="Mondo S."/>
            <person name="Pangilinan J."/>
            <person name="Riley R."/>
            <person name="LaButti K."/>
            <person name="Andreopoulos B."/>
            <person name="Lipzen A."/>
            <person name="Chen C."/>
            <person name="Yan M."/>
            <person name="Daum C."/>
            <person name="Ng V."/>
            <person name="Clum A."/>
            <person name="Steindorff A."/>
            <person name="Ohm R.A."/>
            <person name="Martin F."/>
            <person name="Silar P."/>
            <person name="Natvig D.O."/>
            <person name="Lalanne C."/>
            <person name="Gautier V."/>
            <person name="Ament-Velasquez S.L."/>
            <person name="Kruys A."/>
            <person name="Hutchinson M.I."/>
            <person name="Powell A.J."/>
            <person name="Barry K."/>
            <person name="Miller A.N."/>
            <person name="Grigoriev I.V."/>
            <person name="Debuchy R."/>
            <person name="Gladieux P."/>
            <person name="Hiltunen Thoren M."/>
            <person name="Johannesson H."/>
        </authorList>
    </citation>
    <scope>NUCLEOTIDE SEQUENCE</scope>
    <source>
        <strain evidence="1">CBS 757.83</strain>
    </source>
</reference>
<sequence>MKKLRGALPDDPSRSLIYAPSCYKGRSHVEHLTPPGSAGDRHSAANLRFVPSLGPPAFNVSSAHRSPSIQLSLSRAFYPRGSTGHGRSTPWPKPSNMTLRGQRHGPCSFTCPLYSPHSSVKLWPSPVGAGETPADQAASTDDVFVYFANLNGECRGFP</sequence>
<dbReference type="EMBL" id="MU863624">
    <property type="protein sequence ID" value="KAK4106548.1"/>
    <property type="molecule type" value="Genomic_DNA"/>
</dbReference>
<comment type="caution">
    <text evidence="1">The sequence shown here is derived from an EMBL/GenBank/DDBJ whole genome shotgun (WGS) entry which is preliminary data.</text>
</comment>
<proteinExistence type="predicted"/>
<evidence type="ECO:0000313" key="2">
    <source>
        <dbReference type="Proteomes" id="UP001305647"/>
    </source>
</evidence>
<reference evidence="1" key="2">
    <citation type="submission" date="2023-05" db="EMBL/GenBank/DDBJ databases">
        <authorList>
            <consortium name="Lawrence Berkeley National Laboratory"/>
            <person name="Steindorff A."/>
            <person name="Hensen N."/>
            <person name="Bonometti L."/>
            <person name="Westerberg I."/>
            <person name="Brannstrom I.O."/>
            <person name="Guillou S."/>
            <person name="Cros-Aarteil S."/>
            <person name="Calhoun S."/>
            <person name="Haridas S."/>
            <person name="Kuo A."/>
            <person name="Mondo S."/>
            <person name="Pangilinan J."/>
            <person name="Riley R."/>
            <person name="Labutti K."/>
            <person name="Andreopoulos B."/>
            <person name="Lipzen A."/>
            <person name="Chen C."/>
            <person name="Yanf M."/>
            <person name="Daum C."/>
            <person name="Ng V."/>
            <person name="Clum A."/>
            <person name="Ohm R."/>
            <person name="Martin F."/>
            <person name="Silar P."/>
            <person name="Natvig D."/>
            <person name="Lalanne C."/>
            <person name="Gautier V."/>
            <person name="Ament-Velasquez S.L."/>
            <person name="Kruys A."/>
            <person name="Hutchinson M.I."/>
            <person name="Powell A.J."/>
            <person name="Barry K."/>
            <person name="Miller A.N."/>
            <person name="Grigoriev I.V."/>
            <person name="Debuchy R."/>
            <person name="Gladieux P."/>
            <person name="Thoren M.H."/>
            <person name="Johannesson H."/>
        </authorList>
    </citation>
    <scope>NUCLEOTIDE SEQUENCE</scope>
    <source>
        <strain evidence="1">CBS 757.83</strain>
    </source>
</reference>
<dbReference type="Proteomes" id="UP001305647">
    <property type="component" value="Unassembled WGS sequence"/>
</dbReference>
<keyword evidence="2" id="KW-1185">Reference proteome</keyword>